<feature type="transmembrane region" description="Helical" evidence="4">
    <location>
        <begin position="351"/>
        <end position="371"/>
    </location>
</feature>
<feature type="transmembrane region" description="Helical" evidence="4">
    <location>
        <begin position="58"/>
        <end position="76"/>
    </location>
</feature>
<dbReference type="PROSITE" id="PS50850">
    <property type="entry name" value="MFS"/>
    <property type="match status" value="1"/>
</dbReference>
<dbReference type="EMBL" id="JANUGW010000007">
    <property type="protein sequence ID" value="MCS0582299.1"/>
    <property type="molecule type" value="Genomic_DNA"/>
</dbReference>
<feature type="transmembrane region" description="Helical" evidence="4">
    <location>
        <begin position="315"/>
        <end position="339"/>
    </location>
</feature>
<evidence type="ECO:0000313" key="6">
    <source>
        <dbReference type="EMBL" id="MCS0582299.1"/>
    </source>
</evidence>
<dbReference type="InterPro" id="IPR036259">
    <property type="entry name" value="MFS_trans_sf"/>
</dbReference>
<comment type="caution">
    <text evidence="6">The sequence shown here is derived from an EMBL/GenBank/DDBJ whole genome shotgun (WGS) entry which is preliminary data.</text>
</comment>
<feature type="transmembrane region" description="Helical" evidence="4">
    <location>
        <begin position="88"/>
        <end position="105"/>
    </location>
</feature>
<dbReference type="PANTHER" id="PTHR42910:SF1">
    <property type="entry name" value="MAJOR FACILITATOR SUPERFAMILY (MFS) PROFILE DOMAIN-CONTAINING PROTEIN"/>
    <property type="match status" value="1"/>
</dbReference>
<dbReference type="Gene3D" id="1.20.1250.20">
    <property type="entry name" value="MFS general substrate transporter like domains"/>
    <property type="match status" value="2"/>
</dbReference>
<evidence type="ECO:0000256" key="4">
    <source>
        <dbReference type="SAM" id="Phobius"/>
    </source>
</evidence>
<gene>
    <name evidence="6" type="ORF">NX784_11905</name>
</gene>
<reference evidence="6 7" key="1">
    <citation type="submission" date="2022-08" db="EMBL/GenBank/DDBJ databases">
        <title>Reclassification of Massilia species as members of the genera Telluria, Duganella, Pseudoduganella, Mokoshia gen. nov. and Zemynaea gen. nov. using orthogonal and non-orthogonal genome-based approaches.</title>
        <authorList>
            <person name="Bowman J.P."/>
        </authorList>
    </citation>
    <scope>NUCLEOTIDE SEQUENCE [LARGE SCALE GENOMIC DNA]</scope>
    <source>
        <strain evidence="6 7">JCM 31316</strain>
    </source>
</reference>
<dbReference type="Proteomes" id="UP001204151">
    <property type="component" value="Unassembled WGS sequence"/>
</dbReference>
<dbReference type="InterPro" id="IPR020846">
    <property type="entry name" value="MFS_dom"/>
</dbReference>
<evidence type="ECO:0000259" key="5">
    <source>
        <dbReference type="PROSITE" id="PS50850"/>
    </source>
</evidence>
<dbReference type="CDD" id="cd17324">
    <property type="entry name" value="MFS_NepI_like"/>
    <property type="match status" value="1"/>
</dbReference>
<protein>
    <submittedName>
        <fullName evidence="6">MFS transporter</fullName>
    </submittedName>
</protein>
<keyword evidence="2 4" id="KW-1133">Transmembrane helix</keyword>
<sequence>MNIATTTATVIPIRPRLTSPLIFLLAASTGLSVAALYYSQPILGTLAGDLHASNRAVGWIPTLTQFGYALGLLFLAPLGDRFDRRTIIVVKSLLLAVALVAIAAAPSLTVLLAGSLAVGLLATVAQDIVPAAATLAPPEHRGRIVGTVMTGLLLGILLARVVGGLVAEALGWRAVFGGAAVVAAFMTAILARGLPGFKPTSTVGYPALLASLAALWKEHRALRLAALAQGLLAVGFSAFWSTLAVMLHGAPFHLGSAAAGSFGLAGAVGALAAPFAGRLADRRGPQWVTRLGATLSVASFAVMFALPSLSPQAQLVLLALATVGFDLGVQASLIAHQTIVYGIAPEARSRLNAILMTTMFVGMATGGALGAQALAAWGWNGVVALAVVSSLAALAVRMRAAAGK</sequence>
<dbReference type="InterPro" id="IPR011701">
    <property type="entry name" value="MFS"/>
</dbReference>
<accession>A0ABT1ZQW3</accession>
<feature type="domain" description="Major facilitator superfamily (MFS) profile" evidence="5">
    <location>
        <begin position="18"/>
        <end position="404"/>
    </location>
</feature>
<evidence type="ECO:0000256" key="2">
    <source>
        <dbReference type="ARBA" id="ARBA00022989"/>
    </source>
</evidence>
<evidence type="ECO:0000256" key="3">
    <source>
        <dbReference type="ARBA" id="ARBA00023136"/>
    </source>
</evidence>
<feature type="transmembrane region" description="Helical" evidence="4">
    <location>
        <begin position="377"/>
        <end position="396"/>
    </location>
</feature>
<feature type="transmembrane region" description="Helical" evidence="4">
    <location>
        <begin position="224"/>
        <end position="246"/>
    </location>
</feature>
<keyword evidence="3 4" id="KW-0472">Membrane</keyword>
<evidence type="ECO:0000256" key="1">
    <source>
        <dbReference type="ARBA" id="ARBA00022692"/>
    </source>
</evidence>
<dbReference type="RefSeq" id="WP_258816876.1">
    <property type="nucleotide sequence ID" value="NZ_JANUGW010000007.1"/>
</dbReference>
<feature type="transmembrane region" description="Helical" evidence="4">
    <location>
        <begin position="252"/>
        <end position="275"/>
    </location>
</feature>
<feature type="transmembrane region" description="Helical" evidence="4">
    <location>
        <begin position="21"/>
        <end position="38"/>
    </location>
</feature>
<dbReference type="Pfam" id="PF07690">
    <property type="entry name" value="MFS_1"/>
    <property type="match status" value="1"/>
</dbReference>
<name>A0ABT1ZQW3_9BURK</name>
<organism evidence="6 7">
    <name type="scientific">Massilia pinisoli</name>
    <dbReference type="NCBI Taxonomy" id="1772194"/>
    <lineage>
        <taxon>Bacteria</taxon>
        <taxon>Pseudomonadati</taxon>
        <taxon>Pseudomonadota</taxon>
        <taxon>Betaproteobacteria</taxon>
        <taxon>Burkholderiales</taxon>
        <taxon>Oxalobacteraceae</taxon>
        <taxon>Telluria group</taxon>
        <taxon>Massilia</taxon>
    </lineage>
</organism>
<keyword evidence="7" id="KW-1185">Reference proteome</keyword>
<evidence type="ECO:0000313" key="7">
    <source>
        <dbReference type="Proteomes" id="UP001204151"/>
    </source>
</evidence>
<feature type="transmembrane region" description="Helical" evidence="4">
    <location>
        <begin position="144"/>
        <end position="166"/>
    </location>
</feature>
<proteinExistence type="predicted"/>
<feature type="transmembrane region" description="Helical" evidence="4">
    <location>
        <begin position="287"/>
        <end position="309"/>
    </location>
</feature>
<feature type="transmembrane region" description="Helical" evidence="4">
    <location>
        <begin position="172"/>
        <end position="191"/>
    </location>
</feature>
<dbReference type="PANTHER" id="PTHR42910">
    <property type="entry name" value="TRANSPORTER SCO4007-RELATED"/>
    <property type="match status" value="1"/>
</dbReference>
<dbReference type="SUPFAM" id="SSF103473">
    <property type="entry name" value="MFS general substrate transporter"/>
    <property type="match status" value="1"/>
</dbReference>
<keyword evidence="1 4" id="KW-0812">Transmembrane</keyword>